<feature type="domain" description="N-acetyltransferase" evidence="1">
    <location>
        <begin position="1"/>
        <end position="114"/>
    </location>
</feature>
<dbReference type="Pfam" id="PF00583">
    <property type="entry name" value="Acetyltransf_1"/>
    <property type="match status" value="1"/>
</dbReference>
<dbReference type="InterPro" id="IPR016181">
    <property type="entry name" value="Acyl_CoA_acyltransferase"/>
</dbReference>
<protein>
    <recommendedName>
        <fullName evidence="1">N-acetyltransferase domain-containing protein</fullName>
    </recommendedName>
</protein>
<sequence>MARVHNDVIGYLRLSCRQPSGIWTIRGLAVHQSCQGRGIGGRLLRLAIRYTGEHCRGRQLLSFVRPDNNISMHLHLGLGFTPVSWPPSGPGHGRSRPPAAASERLHTCLALTLPAAYSRYSSST</sequence>
<keyword evidence="3" id="KW-1185">Reference proteome</keyword>
<dbReference type="KEGG" id="ddu:GF1_02900"/>
<dbReference type="Proteomes" id="UP001063350">
    <property type="component" value="Chromosome"/>
</dbReference>
<evidence type="ECO:0000313" key="3">
    <source>
        <dbReference type="Proteomes" id="UP001063350"/>
    </source>
</evidence>
<accession>A0A915TZ33</accession>
<dbReference type="SUPFAM" id="SSF55729">
    <property type="entry name" value="Acyl-CoA N-acyltransferases (Nat)"/>
    <property type="match status" value="1"/>
</dbReference>
<gene>
    <name evidence="2" type="ORF">GF1_02900</name>
</gene>
<name>A0A915TZ33_9BACT</name>
<dbReference type="InterPro" id="IPR000182">
    <property type="entry name" value="GNAT_dom"/>
</dbReference>
<dbReference type="EMBL" id="AP024233">
    <property type="protein sequence ID" value="BCO07914.1"/>
    <property type="molecule type" value="Genomic_DNA"/>
</dbReference>
<evidence type="ECO:0000313" key="2">
    <source>
        <dbReference type="EMBL" id="BCO07914.1"/>
    </source>
</evidence>
<organism evidence="2 3">
    <name type="scientific">Desulfolithobacter dissulfuricans</name>
    <dbReference type="NCBI Taxonomy" id="2795293"/>
    <lineage>
        <taxon>Bacteria</taxon>
        <taxon>Pseudomonadati</taxon>
        <taxon>Thermodesulfobacteriota</taxon>
        <taxon>Desulfobulbia</taxon>
        <taxon>Desulfobulbales</taxon>
        <taxon>Desulfobulbaceae</taxon>
        <taxon>Desulfolithobacter</taxon>
    </lineage>
</organism>
<dbReference type="AlphaFoldDB" id="A0A915TZ33"/>
<dbReference type="PROSITE" id="PS51186">
    <property type="entry name" value="GNAT"/>
    <property type="match status" value="1"/>
</dbReference>
<dbReference type="CDD" id="cd04301">
    <property type="entry name" value="NAT_SF"/>
    <property type="match status" value="1"/>
</dbReference>
<reference evidence="2" key="1">
    <citation type="submission" date="2020-12" db="EMBL/GenBank/DDBJ databases">
        <title>Desulfobium dissulfuricans gen. nov., sp. nov., a novel mesophilic, sulfate-reducing bacterium isolated from a deep-sea hydrothermal vent.</title>
        <authorList>
            <person name="Hashimoto Y."/>
            <person name="Tame A."/>
            <person name="Sawayama S."/>
            <person name="Miyazaki J."/>
            <person name="Takai K."/>
            <person name="Nakagawa S."/>
        </authorList>
    </citation>
    <scope>NUCLEOTIDE SEQUENCE</scope>
    <source>
        <strain evidence="2">GF1</strain>
    </source>
</reference>
<evidence type="ECO:0000259" key="1">
    <source>
        <dbReference type="PROSITE" id="PS51186"/>
    </source>
</evidence>
<dbReference type="Gene3D" id="3.40.630.30">
    <property type="match status" value="1"/>
</dbReference>
<dbReference type="GO" id="GO:0016747">
    <property type="term" value="F:acyltransferase activity, transferring groups other than amino-acyl groups"/>
    <property type="evidence" value="ECO:0007669"/>
    <property type="project" value="InterPro"/>
</dbReference>
<proteinExistence type="predicted"/>